<dbReference type="InterPro" id="IPR031493">
    <property type="entry name" value="Zinc_ribbon_15"/>
</dbReference>
<feature type="domain" description="Zinc-ribbon 15" evidence="1">
    <location>
        <begin position="23"/>
        <end position="68"/>
    </location>
</feature>
<protein>
    <recommendedName>
        <fullName evidence="1">Zinc-ribbon 15 domain-containing protein</fullName>
    </recommendedName>
</protein>
<keyword evidence="3" id="KW-1185">Reference proteome</keyword>
<dbReference type="Pfam" id="PF17032">
    <property type="entry name" value="Zn_ribbon_15"/>
    <property type="match status" value="1"/>
</dbReference>
<evidence type="ECO:0000313" key="2">
    <source>
        <dbReference type="EMBL" id="KPV48680.1"/>
    </source>
</evidence>
<organism evidence="2 3">
    <name type="scientific">Kouleothrix aurantiaca</name>
    <dbReference type="NCBI Taxonomy" id="186479"/>
    <lineage>
        <taxon>Bacteria</taxon>
        <taxon>Bacillati</taxon>
        <taxon>Chloroflexota</taxon>
        <taxon>Chloroflexia</taxon>
        <taxon>Chloroflexales</taxon>
        <taxon>Roseiflexineae</taxon>
        <taxon>Roseiflexaceae</taxon>
        <taxon>Kouleothrix</taxon>
    </lineage>
</organism>
<dbReference type="Proteomes" id="UP000050509">
    <property type="component" value="Unassembled WGS sequence"/>
</dbReference>
<name>A0A0P9H3X5_9CHLR</name>
<gene>
    <name evidence="2" type="ORF">SE17_36760</name>
</gene>
<proteinExistence type="predicted"/>
<evidence type="ECO:0000313" key="3">
    <source>
        <dbReference type="Proteomes" id="UP000050509"/>
    </source>
</evidence>
<dbReference type="AlphaFoldDB" id="A0A0P9H3X5"/>
<dbReference type="EMBL" id="LJCR01002471">
    <property type="protein sequence ID" value="KPV48680.1"/>
    <property type="molecule type" value="Genomic_DNA"/>
</dbReference>
<sequence length="72" mass="8125">MLIFFGTRQVVRDDARPGGGMQQCPRCGQYAMFAPRTARTYVHVFWIPIIPLGAAEPVLECQNCHTRFAVAR</sequence>
<accession>A0A0P9H3X5</accession>
<evidence type="ECO:0000259" key="1">
    <source>
        <dbReference type="Pfam" id="PF17032"/>
    </source>
</evidence>
<reference evidence="2 3" key="1">
    <citation type="submission" date="2015-09" db="EMBL/GenBank/DDBJ databases">
        <title>Draft genome sequence of Kouleothrix aurantiaca JCM 19913.</title>
        <authorList>
            <person name="Hemp J."/>
        </authorList>
    </citation>
    <scope>NUCLEOTIDE SEQUENCE [LARGE SCALE GENOMIC DNA]</scope>
    <source>
        <strain evidence="2 3">COM-B</strain>
    </source>
</reference>
<comment type="caution">
    <text evidence="2">The sequence shown here is derived from an EMBL/GenBank/DDBJ whole genome shotgun (WGS) entry which is preliminary data.</text>
</comment>